<evidence type="ECO:0008006" key="4">
    <source>
        <dbReference type="Google" id="ProtNLM"/>
    </source>
</evidence>
<keyword evidence="1" id="KW-0732">Signal</keyword>
<dbReference type="EMBL" id="SPMY01000033">
    <property type="protein sequence ID" value="NMQ28473.1"/>
    <property type="molecule type" value="Genomic_DNA"/>
</dbReference>
<comment type="caution">
    <text evidence="2">The sequence shown here is derived from an EMBL/GenBank/DDBJ whole genome shotgun (WGS) entry which is preliminary data.</text>
</comment>
<name>A0ABX1U0U1_9PROT</name>
<reference evidence="2 3" key="1">
    <citation type="submission" date="2019-03" db="EMBL/GenBank/DDBJ databases">
        <title>Metabolic reconstructions from genomes of highly enriched 'Candidatus Accumulibacter' and 'Candidatus Competibacter' bioreactor populations.</title>
        <authorList>
            <person name="Annavajhala M.K."/>
            <person name="Welles L."/>
            <person name="Abbas B."/>
            <person name="Sorokin D."/>
            <person name="Park H."/>
            <person name="Van Loosdrecht M."/>
            <person name="Chandran K."/>
        </authorList>
    </citation>
    <scope>NUCLEOTIDE SEQUENCE [LARGE SCALE GENOMIC DNA]</scope>
    <source>
        <strain evidence="2 3">SBR_S</strain>
    </source>
</reference>
<proteinExistence type="predicted"/>
<gene>
    <name evidence="2" type="ORF">E4Q23_12360</name>
</gene>
<evidence type="ECO:0000313" key="3">
    <source>
        <dbReference type="Proteomes" id="UP000749010"/>
    </source>
</evidence>
<evidence type="ECO:0000313" key="2">
    <source>
        <dbReference type="EMBL" id="NMQ28473.1"/>
    </source>
</evidence>
<dbReference type="Proteomes" id="UP000749010">
    <property type="component" value="Unassembled WGS sequence"/>
</dbReference>
<feature type="chain" id="PRO_5046285332" description="PEP-CTERM protein-sorting domain-containing protein" evidence="1">
    <location>
        <begin position="24"/>
        <end position="236"/>
    </location>
</feature>
<sequence length="236" mass="24337">MKLRHVVIPAAAMFLAVQGAANATVVYFNDFESAIGPELALTSGSGTLGLDADTSPASKFLGLNDALANGGLGNNQVTLSLTGLPAHSAITVSFDAYIMRSMDGGFNCCGPDYFVFNLGTFTRTTTFGGPTQAFPNFLETGGTPSDNATYTGGTYTGSGEGVFFPVTFTIPDAGSAVAMSFSMNGLQGVFDEGWGLDNLRVEVNGAVSEPSTNALLAIGALAFGIGSRRRSAQILR</sequence>
<accession>A0ABX1U0U1</accession>
<protein>
    <recommendedName>
        <fullName evidence="4">PEP-CTERM protein-sorting domain-containing protein</fullName>
    </recommendedName>
</protein>
<dbReference type="RefSeq" id="WP_169066930.1">
    <property type="nucleotide sequence ID" value="NZ_SPMY01000033.1"/>
</dbReference>
<evidence type="ECO:0000256" key="1">
    <source>
        <dbReference type="SAM" id="SignalP"/>
    </source>
</evidence>
<feature type="signal peptide" evidence="1">
    <location>
        <begin position="1"/>
        <end position="23"/>
    </location>
</feature>
<organism evidence="2 3">
    <name type="scientific">Candidatus Accumulibacter phosphatis</name>
    <dbReference type="NCBI Taxonomy" id="327160"/>
    <lineage>
        <taxon>Bacteria</taxon>
        <taxon>Pseudomonadati</taxon>
        <taxon>Pseudomonadota</taxon>
        <taxon>Betaproteobacteria</taxon>
        <taxon>Candidatus Accumulibacter</taxon>
    </lineage>
</organism>
<keyword evidence="3" id="KW-1185">Reference proteome</keyword>